<evidence type="ECO:0000313" key="4">
    <source>
        <dbReference type="Proteomes" id="UP000474175"/>
    </source>
</evidence>
<feature type="domain" description="DUF3592" evidence="2">
    <location>
        <begin position="50"/>
        <end position="110"/>
    </location>
</feature>
<accession>A0A6L9L347</accession>
<dbReference type="RefSeq" id="WP_163945564.1">
    <property type="nucleotide sequence ID" value="NZ_JAAFZH010000003.1"/>
</dbReference>
<protein>
    <recommendedName>
        <fullName evidence="2">DUF3592 domain-containing protein</fullName>
    </recommendedName>
</protein>
<reference evidence="3 4" key="1">
    <citation type="submission" date="2020-02" db="EMBL/GenBank/DDBJ databases">
        <title>Draft genome sequence of two Spirosoma agri KCTC 52727 and Spirosoma terrae KCTC 52035.</title>
        <authorList>
            <person name="Rojas J."/>
            <person name="Ambika Manirajan B."/>
            <person name="Suarez C."/>
            <person name="Ratering S."/>
            <person name="Schnell S."/>
        </authorList>
    </citation>
    <scope>NUCLEOTIDE SEQUENCE [LARGE SCALE GENOMIC DNA]</scope>
    <source>
        <strain evidence="3 4">KCTC 52035</strain>
    </source>
</reference>
<proteinExistence type="predicted"/>
<keyword evidence="4" id="KW-1185">Reference proteome</keyword>
<keyword evidence="1" id="KW-0812">Transmembrane</keyword>
<evidence type="ECO:0000256" key="1">
    <source>
        <dbReference type="SAM" id="Phobius"/>
    </source>
</evidence>
<dbReference type="Proteomes" id="UP000474175">
    <property type="component" value="Unassembled WGS sequence"/>
</dbReference>
<sequence>MEINAEMIWPLVVFVLVAAIGILGVVMAIQSYKQLLFYKELNRRGQTVMGKIVRIRTEYGGYDSSDTYYPVFSYQVNGQHYEVEAHPLFFENFTVGQEMPLRFLPESPTEYTWRKTLTFSVILILVGVLLAVGSVAFLYKIDLVSKLFQVSNNG</sequence>
<feature type="transmembrane region" description="Helical" evidence="1">
    <location>
        <begin position="117"/>
        <end position="139"/>
    </location>
</feature>
<feature type="transmembrane region" description="Helical" evidence="1">
    <location>
        <begin position="7"/>
        <end position="29"/>
    </location>
</feature>
<gene>
    <name evidence="3" type="ORF">GK108_08040</name>
</gene>
<dbReference type="EMBL" id="JAAFZH010000003">
    <property type="protein sequence ID" value="NDU94820.1"/>
    <property type="molecule type" value="Genomic_DNA"/>
</dbReference>
<evidence type="ECO:0000313" key="3">
    <source>
        <dbReference type="EMBL" id="NDU94820.1"/>
    </source>
</evidence>
<comment type="caution">
    <text evidence="3">The sequence shown here is derived from an EMBL/GenBank/DDBJ whole genome shotgun (WGS) entry which is preliminary data.</text>
</comment>
<organism evidence="3 4">
    <name type="scientific">Spirosoma terrae</name>
    <dbReference type="NCBI Taxonomy" id="1968276"/>
    <lineage>
        <taxon>Bacteria</taxon>
        <taxon>Pseudomonadati</taxon>
        <taxon>Bacteroidota</taxon>
        <taxon>Cytophagia</taxon>
        <taxon>Cytophagales</taxon>
        <taxon>Cytophagaceae</taxon>
        <taxon>Spirosoma</taxon>
    </lineage>
</organism>
<evidence type="ECO:0000259" key="2">
    <source>
        <dbReference type="Pfam" id="PF12158"/>
    </source>
</evidence>
<dbReference type="Pfam" id="PF12158">
    <property type="entry name" value="DUF3592"/>
    <property type="match status" value="1"/>
</dbReference>
<dbReference type="AlphaFoldDB" id="A0A6L9L347"/>
<keyword evidence="1" id="KW-0472">Membrane</keyword>
<keyword evidence="1" id="KW-1133">Transmembrane helix</keyword>
<dbReference type="InterPro" id="IPR021994">
    <property type="entry name" value="DUF3592"/>
</dbReference>
<name>A0A6L9L347_9BACT</name>